<evidence type="ECO:0000313" key="1">
    <source>
        <dbReference type="EMBL" id="GME75745.1"/>
    </source>
</evidence>
<protein>
    <submittedName>
        <fullName evidence="1">Unnamed protein product</fullName>
    </submittedName>
</protein>
<name>A0ACB5SX49_AMBMO</name>
<gene>
    <name evidence="1" type="ORF">Amon02_000229700</name>
</gene>
<reference evidence="1" key="1">
    <citation type="submission" date="2023-04" db="EMBL/GenBank/DDBJ databases">
        <title>Ambrosiozyma monospora NBRC 10751.</title>
        <authorList>
            <person name="Ichikawa N."/>
            <person name="Sato H."/>
            <person name="Tonouchi N."/>
        </authorList>
    </citation>
    <scope>NUCLEOTIDE SEQUENCE</scope>
    <source>
        <strain evidence="1">NBRC 10751</strain>
    </source>
</reference>
<accession>A0ACB5SX49</accession>
<proteinExistence type="predicted"/>
<dbReference type="Proteomes" id="UP001165064">
    <property type="component" value="Unassembled WGS sequence"/>
</dbReference>
<comment type="caution">
    <text evidence="1">The sequence shown here is derived from an EMBL/GenBank/DDBJ whole genome shotgun (WGS) entry which is preliminary data.</text>
</comment>
<keyword evidence="2" id="KW-1185">Reference proteome</keyword>
<dbReference type="EMBL" id="BSXS01001299">
    <property type="protein sequence ID" value="GME75745.1"/>
    <property type="molecule type" value="Genomic_DNA"/>
</dbReference>
<evidence type="ECO:0000313" key="2">
    <source>
        <dbReference type="Proteomes" id="UP001165064"/>
    </source>
</evidence>
<organism evidence="1 2">
    <name type="scientific">Ambrosiozyma monospora</name>
    <name type="common">Yeast</name>
    <name type="synonym">Endomycopsis monosporus</name>
    <dbReference type="NCBI Taxonomy" id="43982"/>
    <lineage>
        <taxon>Eukaryota</taxon>
        <taxon>Fungi</taxon>
        <taxon>Dikarya</taxon>
        <taxon>Ascomycota</taxon>
        <taxon>Saccharomycotina</taxon>
        <taxon>Pichiomycetes</taxon>
        <taxon>Pichiales</taxon>
        <taxon>Pichiaceae</taxon>
        <taxon>Ambrosiozyma</taxon>
    </lineage>
</organism>
<sequence length="607" mass="68291">MPSSTHSKNVSIQITDQNPLDVISVVPMNRSSTSTSTTISTASSVSKPNKKTKSKVTKPKRPLIQNKSFVGVTSRSKNGCNSCRAKKKKCDEHYPVCGLCAKKNLKCVWRNPEAVKNKTGFNFNNMLKSQIALEKHQNNELKIVNESCPANKLQEPTVSRKRQNLIFVNTTNYDQDGRQRPSTLVDEPVLEVKKDDEPVSTPNTLPLFNPSRHSPFSPVSHLTHPVNEFLQTTPQGTSFSPFSLSPNTWNFKAPTISSTSSNGSSPEGEKELDSLLQNIVHRMQSPDFHPETNTMDSLFSDAFSLYNKSNFSISNVKHTHSDDGSEVEIVTPGYLLNNANKPVPNSPQNDEEDYLPLDESQLLENCYLSESQLLETLRSAENFEFFKPAVKLLFKSNKSLHIMNPHSPVLEKLDDTGRLYLEHYMSYTSEVITVCEPGIRNVLKQYFLRLANFEESILYGIVAWGGMFLMGADNKAANEYFDKGLACIHNKRMSPESLTNHDFIVLSAAFIALIGAKISSGDTKTWYQLFIQSKDFLAEAGGLLKFIQRNKDSNECKWIASNFFYHDVTAVRSLNFGTLVDIEDYKTIFQENKLLENDDYGIDPFQV</sequence>